<accession>A0A0V1HR77</accession>
<evidence type="ECO:0000313" key="3">
    <source>
        <dbReference type="Proteomes" id="UP000055024"/>
    </source>
</evidence>
<feature type="region of interest" description="Disordered" evidence="1">
    <location>
        <begin position="1"/>
        <end position="42"/>
    </location>
</feature>
<dbReference type="EMBL" id="JYDP01000035">
    <property type="protein sequence ID" value="KRZ13017.1"/>
    <property type="molecule type" value="Genomic_DNA"/>
</dbReference>
<dbReference type="Proteomes" id="UP000055024">
    <property type="component" value="Unassembled WGS sequence"/>
</dbReference>
<dbReference type="OrthoDB" id="5920143at2759"/>
<name>A0A0V1HR77_9BILA</name>
<gene>
    <name evidence="2" type="ORF">T11_15181</name>
</gene>
<proteinExistence type="predicted"/>
<sequence length="182" mass="18737">MTERHAVQWLIGTDVSGHKGPSPDATRGPRRRPATRGVSASPSFSVVLGVLPRAAASHGTASAGRSEPLVSAFRPSSPSPGTYSSPVSSGLRTDRPSTLPTWSWPGLASTPGRLVHTQVRGLSGPSRTSGAVVPGLPFLGPPRRAALGPVADAGCTLLLIPLVRPSRPLVAAALGRRRLGWG</sequence>
<feature type="compositionally biased region" description="Low complexity" evidence="1">
    <location>
        <begin position="75"/>
        <end position="89"/>
    </location>
</feature>
<evidence type="ECO:0000256" key="1">
    <source>
        <dbReference type="SAM" id="MobiDB-lite"/>
    </source>
</evidence>
<reference evidence="2 3" key="1">
    <citation type="submission" date="2015-01" db="EMBL/GenBank/DDBJ databases">
        <title>Evolution of Trichinella species and genotypes.</title>
        <authorList>
            <person name="Korhonen P.K."/>
            <person name="Edoardo P."/>
            <person name="Giuseppe L.R."/>
            <person name="Gasser R.B."/>
        </authorList>
    </citation>
    <scope>NUCLEOTIDE SEQUENCE [LARGE SCALE GENOMIC DNA]</scope>
    <source>
        <strain evidence="2">ISS1029</strain>
    </source>
</reference>
<feature type="region of interest" description="Disordered" evidence="1">
    <location>
        <begin position="59"/>
        <end position="107"/>
    </location>
</feature>
<keyword evidence="3" id="KW-1185">Reference proteome</keyword>
<protein>
    <submittedName>
        <fullName evidence="2">Uncharacterized protein</fullName>
    </submittedName>
</protein>
<comment type="caution">
    <text evidence="2">The sequence shown here is derived from an EMBL/GenBank/DDBJ whole genome shotgun (WGS) entry which is preliminary data.</text>
</comment>
<evidence type="ECO:0000313" key="2">
    <source>
        <dbReference type="EMBL" id="KRZ13017.1"/>
    </source>
</evidence>
<dbReference type="AlphaFoldDB" id="A0A0V1HR77"/>
<organism evidence="2 3">
    <name type="scientific">Trichinella zimbabwensis</name>
    <dbReference type="NCBI Taxonomy" id="268475"/>
    <lineage>
        <taxon>Eukaryota</taxon>
        <taxon>Metazoa</taxon>
        <taxon>Ecdysozoa</taxon>
        <taxon>Nematoda</taxon>
        <taxon>Enoplea</taxon>
        <taxon>Dorylaimia</taxon>
        <taxon>Trichinellida</taxon>
        <taxon>Trichinellidae</taxon>
        <taxon>Trichinella</taxon>
    </lineage>
</organism>